<feature type="region of interest" description="Disordered" evidence="2">
    <location>
        <begin position="422"/>
        <end position="585"/>
    </location>
</feature>
<dbReference type="SMART" id="SM00358">
    <property type="entry name" value="DSRM"/>
    <property type="match status" value="1"/>
</dbReference>
<dbReference type="SUPFAM" id="SSF54768">
    <property type="entry name" value="dsRNA-binding domain-like"/>
    <property type="match status" value="1"/>
</dbReference>
<feature type="compositionally biased region" description="Low complexity" evidence="2">
    <location>
        <begin position="364"/>
        <end position="373"/>
    </location>
</feature>
<feature type="compositionally biased region" description="Basic and acidic residues" evidence="2">
    <location>
        <begin position="485"/>
        <end position="505"/>
    </location>
</feature>
<feature type="compositionally biased region" description="Low complexity" evidence="2">
    <location>
        <begin position="434"/>
        <end position="474"/>
    </location>
</feature>
<sequence length="585" mass="62188">MYRANGGWPQPSQQHFSHYGADHVAGYSAFGGGSQPAGIAGFRASQPLPLDPWIEAGGRRDRGRSTGGRAGRHRSHAAKSGRRASASAEAAQLSSLPADVAGDYLQDYPGVNNVLQRFKSRGKETFPLAMLNEYATRLSFKVEFRLEPATRAGGFRVDVRLASKKDGETVEGAVGQARNKQAGKQVAAAALLQQLLDTGVLSEADLLAPSGKEEGKKKSWQAPQHPGLGADPATTTSTAFRGHGGSGGGSRCGGSGGGGGGYGRPGAAFVRPGGVGFVRGGTIVPKSGGFELEPCPGSAAARGGYGAVSVTPFLPAHRPPSLQDQVSCFQAASLPNASKQFTSSGAVRTAGTAGSAFRSTTPHTAGTAGAAGASEGSMPPMPSQPRHRSLASAVVAVADKRESYSMRLAGLSRLETAGAGPGDLGWPMGGGGSLAASAPAELQQQQQHQPLQHHQQQQQPPPQQQQEQQQWEQQCSPLSAVGQEASRHWDRERAARNPASREQRHSRSRSRSRSHRRRREHSGGRRSRSREEGWGDRWQLNGDHSRSRSRSRQWRREGGSRSRSRSRSRRWRQEGGSRSRGRSRQ</sequence>
<dbReference type="Gene3D" id="3.30.160.20">
    <property type="match status" value="1"/>
</dbReference>
<feature type="region of interest" description="Disordered" evidence="2">
    <location>
        <begin position="51"/>
        <end position="90"/>
    </location>
</feature>
<evidence type="ECO:0000256" key="1">
    <source>
        <dbReference type="PROSITE-ProRule" id="PRU00266"/>
    </source>
</evidence>
<feature type="region of interest" description="Disordered" evidence="2">
    <location>
        <begin position="353"/>
        <end position="392"/>
    </location>
</feature>
<keyword evidence="5" id="KW-1185">Reference proteome</keyword>
<gene>
    <name evidence="4" type="ORF">D9Q98_010291</name>
</gene>
<evidence type="ECO:0000313" key="4">
    <source>
        <dbReference type="EMBL" id="KAI3427375.1"/>
    </source>
</evidence>
<reference evidence="4" key="2">
    <citation type="submission" date="2020-11" db="EMBL/GenBank/DDBJ databases">
        <authorList>
            <person name="Cecchin M."/>
            <person name="Marcolungo L."/>
            <person name="Rossato M."/>
            <person name="Girolomoni L."/>
            <person name="Cosentino E."/>
            <person name="Cuine S."/>
            <person name="Li-Beisson Y."/>
            <person name="Delledonne M."/>
            <person name="Ballottari M."/>
        </authorList>
    </citation>
    <scope>NUCLEOTIDE SEQUENCE</scope>
    <source>
        <strain evidence="4">211/11P</strain>
        <tissue evidence="4">Whole cell</tissue>
    </source>
</reference>
<evidence type="ECO:0000313" key="5">
    <source>
        <dbReference type="Proteomes" id="UP001055712"/>
    </source>
</evidence>
<dbReference type="OrthoDB" id="551800at2759"/>
<feature type="compositionally biased region" description="Gly residues" evidence="2">
    <location>
        <begin position="422"/>
        <end position="433"/>
    </location>
</feature>
<protein>
    <recommendedName>
        <fullName evidence="3">DRBM domain-containing protein</fullName>
    </recommendedName>
</protein>
<name>A0A9D4TJW1_CHLVU</name>
<reference evidence="4" key="1">
    <citation type="journal article" date="2019" name="Plant J.">
        <title>Chlorella vulgaris genome assembly and annotation reveals the molecular basis for metabolic acclimation to high light conditions.</title>
        <authorList>
            <person name="Cecchin M."/>
            <person name="Marcolungo L."/>
            <person name="Rossato M."/>
            <person name="Girolomoni L."/>
            <person name="Cosentino E."/>
            <person name="Cuine S."/>
            <person name="Li-Beisson Y."/>
            <person name="Delledonne M."/>
            <person name="Ballottari M."/>
        </authorList>
    </citation>
    <scope>NUCLEOTIDE SEQUENCE</scope>
    <source>
        <strain evidence="4">211/11P</strain>
    </source>
</reference>
<accession>A0A9D4TJW1</accession>
<dbReference type="PROSITE" id="PS50137">
    <property type="entry name" value="DS_RBD"/>
    <property type="match status" value="1"/>
</dbReference>
<dbReference type="Proteomes" id="UP001055712">
    <property type="component" value="Unassembled WGS sequence"/>
</dbReference>
<keyword evidence="1" id="KW-0694">RNA-binding</keyword>
<feature type="compositionally biased region" description="Basic residues" evidence="2">
    <location>
        <begin position="70"/>
        <end position="82"/>
    </location>
</feature>
<organism evidence="4 5">
    <name type="scientific">Chlorella vulgaris</name>
    <name type="common">Green alga</name>
    <dbReference type="NCBI Taxonomy" id="3077"/>
    <lineage>
        <taxon>Eukaryota</taxon>
        <taxon>Viridiplantae</taxon>
        <taxon>Chlorophyta</taxon>
        <taxon>core chlorophytes</taxon>
        <taxon>Trebouxiophyceae</taxon>
        <taxon>Chlorellales</taxon>
        <taxon>Chlorellaceae</taxon>
        <taxon>Chlorella clade</taxon>
        <taxon>Chlorella</taxon>
    </lineage>
</organism>
<feature type="compositionally biased region" description="Basic residues" evidence="2">
    <location>
        <begin position="506"/>
        <end position="528"/>
    </location>
</feature>
<feature type="domain" description="DRBM" evidence="3">
    <location>
        <begin position="126"/>
        <end position="197"/>
    </location>
</feature>
<dbReference type="EMBL" id="SIDB01000010">
    <property type="protein sequence ID" value="KAI3427375.1"/>
    <property type="molecule type" value="Genomic_DNA"/>
</dbReference>
<feature type="region of interest" description="Disordered" evidence="2">
    <location>
        <begin position="209"/>
        <end position="260"/>
    </location>
</feature>
<dbReference type="AlphaFoldDB" id="A0A9D4TJW1"/>
<evidence type="ECO:0000259" key="3">
    <source>
        <dbReference type="PROSITE" id="PS50137"/>
    </source>
</evidence>
<evidence type="ECO:0000256" key="2">
    <source>
        <dbReference type="SAM" id="MobiDB-lite"/>
    </source>
</evidence>
<feature type="compositionally biased region" description="Gly residues" evidence="2">
    <location>
        <begin position="242"/>
        <end position="260"/>
    </location>
</feature>
<dbReference type="GO" id="GO:0003723">
    <property type="term" value="F:RNA binding"/>
    <property type="evidence" value="ECO:0007669"/>
    <property type="project" value="UniProtKB-UniRule"/>
</dbReference>
<proteinExistence type="predicted"/>
<dbReference type="InterPro" id="IPR014720">
    <property type="entry name" value="dsRBD_dom"/>
</dbReference>
<comment type="caution">
    <text evidence="4">The sequence shown here is derived from an EMBL/GenBank/DDBJ whole genome shotgun (WGS) entry which is preliminary data.</text>
</comment>